<dbReference type="EMBL" id="JARKIF010000002">
    <property type="protein sequence ID" value="KAJ7647677.1"/>
    <property type="molecule type" value="Genomic_DNA"/>
</dbReference>
<dbReference type="PANTHER" id="PTHR34883:SF15">
    <property type="entry name" value="EXTRACELLULAR SERINE-RICH PROTEIN"/>
    <property type="match status" value="1"/>
</dbReference>
<feature type="non-terminal residue" evidence="2">
    <location>
        <position position="1"/>
    </location>
</feature>
<evidence type="ECO:0000313" key="2">
    <source>
        <dbReference type="EMBL" id="KAJ7647677.1"/>
    </source>
</evidence>
<dbReference type="Gene3D" id="2.60.40.420">
    <property type="entry name" value="Cupredoxins - blue copper proteins"/>
    <property type="match status" value="1"/>
</dbReference>
<sequence length="192" mass="19387">THVITVANNLTATNASAVFTPNVLTASLGDTIVFNFTQGNHSFTRSAFDTPCIPLQQTNASSIPLSSGIRATANGTSSQYIVTMNPDIVNQTIWYYDEATCGIGGVGVINTGNVSATDQPYDAFVRNAERLNGTAASATSSSPASSNASPTSGGGNSGPSSGSNSGSNTSSGMRATVPTVLTLLGLAAALVF</sequence>
<evidence type="ECO:0000256" key="1">
    <source>
        <dbReference type="SAM" id="MobiDB-lite"/>
    </source>
</evidence>
<gene>
    <name evidence="2" type="ORF">FB45DRAFT_733577</name>
</gene>
<evidence type="ECO:0008006" key="4">
    <source>
        <dbReference type="Google" id="ProtNLM"/>
    </source>
</evidence>
<dbReference type="PANTHER" id="PTHR34883">
    <property type="entry name" value="SERINE-RICH PROTEIN, PUTATIVE-RELATED-RELATED"/>
    <property type="match status" value="1"/>
</dbReference>
<dbReference type="AlphaFoldDB" id="A0AAD7CG53"/>
<dbReference type="SUPFAM" id="SSF49503">
    <property type="entry name" value="Cupredoxins"/>
    <property type="match status" value="1"/>
</dbReference>
<evidence type="ECO:0000313" key="3">
    <source>
        <dbReference type="Proteomes" id="UP001221142"/>
    </source>
</evidence>
<reference evidence="2" key="1">
    <citation type="submission" date="2023-03" db="EMBL/GenBank/DDBJ databases">
        <title>Massive genome expansion in bonnet fungi (Mycena s.s.) driven by repeated elements and novel gene families across ecological guilds.</title>
        <authorList>
            <consortium name="Lawrence Berkeley National Laboratory"/>
            <person name="Harder C.B."/>
            <person name="Miyauchi S."/>
            <person name="Viragh M."/>
            <person name="Kuo A."/>
            <person name="Thoen E."/>
            <person name="Andreopoulos B."/>
            <person name="Lu D."/>
            <person name="Skrede I."/>
            <person name="Drula E."/>
            <person name="Henrissat B."/>
            <person name="Morin E."/>
            <person name="Kohler A."/>
            <person name="Barry K."/>
            <person name="LaButti K."/>
            <person name="Morin E."/>
            <person name="Salamov A."/>
            <person name="Lipzen A."/>
            <person name="Mereny Z."/>
            <person name="Hegedus B."/>
            <person name="Baldrian P."/>
            <person name="Stursova M."/>
            <person name="Weitz H."/>
            <person name="Taylor A."/>
            <person name="Grigoriev I.V."/>
            <person name="Nagy L.G."/>
            <person name="Martin F."/>
            <person name="Kauserud H."/>
        </authorList>
    </citation>
    <scope>NUCLEOTIDE SEQUENCE</scope>
    <source>
        <strain evidence="2">9284</strain>
    </source>
</reference>
<name>A0AAD7CG53_9AGAR</name>
<dbReference type="Proteomes" id="UP001221142">
    <property type="component" value="Unassembled WGS sequence"/>
</dbReference>
<keyword evidence="3" id="KW-1185">Reference proteome</keyword>
<protein>
    <recommendedName>
        <fullName evidence="4">Extracellular serine-rich protein</fullName>
    </recommendedName>
</protein>
<feature type="compositionally biased region" description="Low complexity" evidence="1">
    <location>
        <begin position="158"/>
        <end position="172"/>
    </location>
</feature>
<dbReference type="InterPro" id="IPR052953">
    <property type="entry name" value="Ser-rich/MCO-related"/>
</dbReference>
<feature type="compositionally biased region" description="Low complexity" evidence="1">
    <location>
        <begin position="134"/>
        <end position="151"/>
    </location>
</feature>
<comment type="caution">
    <text evidence="2">The sequence shown here is derived from an EMBL/GenBank/DDBJ whole genome shotgun (WGS) entry which is preliminary data.</text>
</comment>
<feature type="region of interest" description="Disordered" evidence="1">
    <location>
        <begin position="134"/>
        <end position="172"/>
    </location>
</feature>
<dbReference type="InterPro" id="IPR008972">
    <property type="entry name" value="Cupredoxin"/>
</dbReference>
<dbReference type="CDD" id="cd00920">
    <property type="entry name" value="Cupredoxin"/>
    <property type="match status" value="1"/>
</dbReference>
<accession>A0AAD7CG53</accession>
<proteinExistence type="predicted"/>
<organism evidence="2 3">
    <name type="scientific">Roridomyces roridus</name>
    <dbReference type="NCBI Taxonomy" id="1738132"/>
    <lineage>
        <taxon>Eukaryota</taxon>
        <taxon>Fungi</taxon>
        <taxon>Dikarya</taxon>
        <taxon>Basidiomycota</taxon>
        <taxon>Agaricomycotina</taxon>
        <taxon>Agaricomycetes</taxon>
        <taxon>Agaricomycetidae</taxon>
        <taxon>Agaricales</taxon>
        <taxon>Marasmiineae</taxon>
        <taxon>Mycenaceae</taxon>
        <taxon>Roridomyces</taxon>
    </lineage>
</organism>